<accession>A0AB34GES9</accession>
<evidence type="ECO:0000256" key="1">
    <source>
        <dbReference type="SAM" id="MobiDB-lite"/>
    </source>
</evidence>
<evidence type="ECO:0000313" key="2">
    <source>
        <dbReference type="EMBL" id="KAJ8777838.1"/>
    </source>
</evidence>
<feature type="region of interest" description="Disordered" evidence="1">
    <location>
        <begin position="84"/>
        <end position="119"/>
    </location>
</feature>
<keyword evidence="3" id="KW-1185">Reference proteome</keyword>
<dbReference type="EMBL" id="JAIQCJ010002289">
    <property type="protein sequence ID" value="KAJ8777838.1"/>
    <property type="molecule type" value="Genomic_DNA"/>
</dbReference>
<feature type="region of interest" description="Disordered" evidence="1">
    <location>
        <begin position="1"/>
        <end position="44"/>
    </location>
</feature>
<dbReference type="AlphaFoldDB" id="A0AB34GES9"/>
<feature type="region of interest" description="Disordered" evidence="1">
    <location>
        <begin position="204"/>
        <end position="270"/>
    </location>
</feature>
<name>A0AB34GES9_ESCRO</name>
<feature type="compositionally biased region" description="Pro residues" evidence="1">
    <location>
        <begin position="104"/>
        <end position="113"/>
    </location>
</feature>
<gene>
    <name evidence="2" type="ORF">J1605_014191</name>
</gene>
<organism evidence="2 3">
    <name type="scientific">Eschrichtius robustus</name>
    <name type="common">California gray whale</name>
    <name type="synonym">Eschrichtius gibbosus</name>
    <dbReference type="NCBI Taxonomy" id="9764"/>
    <lineage>
        <taxon>Eukaryota</taxon>
        <taxon>Metazoa</taxon>
        <taxon>Chordata</taxon>
        <taxon>Craniata</taxon>
        <taxon>Vertebrata</taxon>
        <taxon>Euteleostomi</taxon>
        <taxon>Mammalia</taxon>
        <taxon>Eutheria</taxon>
        <taxon>Laurasiatheria</taxon>
        <taxon>Artiodactyla</taxon>
        <taxon>Whippomorpha</taxon>
        <taxon>Cetacea</taxon>
        <taxon>Mysticeti</taxon>
        <taxon>Eschrichtiidae</taxon>
        <taxon>Eschrichtius</taxon>
    </lineage>
</organism>
<evidence type="ECO:0000313" key="3">
    <source>
        <dbReference type="Proteomes" id="UP001159641"/>
    </source>
</evidence>
<sequence>MQGLGAWAGRPRPRPALSEPVPRLHPPGQPSGTEGLCWQPGPGTPVQSGVCLPNPAAACPPQCHEPHKPWGRVEKPSFVVQVRVPTPGSHGVLPGGQERAAHQSPPPRGPRPYPGSQRVPWRRVSGALLLLHGLKEQDLPARSGHEAPAWLSACVVGGPQGGSPGAPTHVALGSGRPPGRGLHPCHGGAEAGQAATACEPRGLLRGWNRSGQAGPGDPGPTSVPGRPRAEAVDEDLSQACHAQAPAPWPLASWKEGGEGRDALWRGGRSC</sequence>
<comment type="caution">
    <text evidence="2">The sequence shown here is derived from an EMBL/GenBank/DDBJ whole genome shotgun (WGS) entry which is preliminary data.</text>
</comment>
<dbReference type="Proteomes" id="UP001159641">
    <property type="component" value="Unassembled WGS sequence"/>
</dbReference>
<protein>
    <submittedName>
        <fullName evidence="2">Uncharacterized protein</fullName>
    </submittedName>
</protein>
<reference evidence="2 3" key="1">
    <citation type="submission" date="2022-11" db="EMBL/GenBank/DDBJ databases">
        <title>Whole genome sequence of Eschrichtius robustus ER-17-0199.</title>
        <authorList>
            <person name="Bruniche-Olsen A."/>
            <person name="Black A.N."/>
            <person name="Fields C.J."/>
            <person name="Walden K."/>
            <person name="Dewoody J.A."/>
        </authorList>
    </citation>
    <scope>NUCLEOTIDE SEQUENCE [LARGE SCALE GENOMIC DNA]</scope>
    <source>
        <strain evidence="2">ER-17-0199</strain>
        <tissue evidence="2">Blubber</tissue>
    </source>
</reference>
<proteinExistence type="predicted"/>